<sequence>MKILITSGGTTEKIDQVRAITNHSSGRLGKAIAETFLKHGHDICLVTTSAAEKPTSHPKLSIVLISNAQELADKLESLVPEYDCIIHAMAVADYTPLYMTSLDEVEQTHPVSQLLENRNTEAKISSDKDVQVLFLKRTPKIISLVKKWNPNIKLIGFKLLVGVSKEELLKVARQSLLKNKADCILANDLLDINSSQHKAYLVSAQDVFQAGTKEEIAHLIYEKAVQND</sequence>
<dbReference type="InterPro" id="IPR007085">
    <property type="entry name" value="DNA/pantothenate-metab_flavo_C"/>
</dbReference>
<accession>A0A2X3W971</accession>
<dbReference type="NCBIfam" id="NF005231">
    <property type="entry name" value="PRK06732.1"/>
    <property type="match status" value="1"/>
</dbReference>
<dbReference type="Pfam" id="PF04127">
    <property type="entry name" value="DFP"/>
    <property type="match status" value="2"/>
</dbReference>
<dbReference type="STRING" id="1123303.GCA_000372425_00479"/>
<organism evidence="2 3">
    <name type="scientific">Streptococcus ferus</name>
    <dbReference type="NCBI Taxonomy" id="1345"/>
    <lineage>
        <taxon>Bacteria</taxon>
        <taxon>Bacillati</taxon>
        <taxon>Bacillota</taxon>
        <taxon>Bacilli</taxon>
        <taxon>Lactobacillales</taxon>
        <taxon>Streptococcaceae</taxon>
        <taxon>Streptococcus</taxon>
    </lineage>
</organism>
<keyword evidence="3" id="KW-1185">Reference proteome</keyword>
<dbReference type="Proteomes" id="UP000249495">
    <property type="component" value="Chromosome 1"/>
</dbReference>
<protein>
    <submittedName>
        <fullName evidence="2">Phosphopantothenate--cysteine ligase</fullName>
        <ecNumber evidence="2">6.3.2.5</ecNumber>
    </submittedName>
</protein>
<proteinExistence type="predicted"/>
<reference evidence="2 3" key="1">
    <citation type="submission" date="2018-06" db="EMBL/GenBank/DDBJ databases">
        <authorList>
            <consortium name="Pathogen Informatics"/>
            <person name="Doyle S."/>
        </authorList>
    </citation>
    <scope>NUCLEOTIDE SEQUENCE [LARGE SCALE GENOMIC DNA]</scope>
    <source>
        <strain evidence="2 3">NCTC12278</strain>
    </source>
</reference>
<keyword evidence="2" id="KW-0436">Ligase</keyword>
<evidence type="ECO:0000313" key="3">
    <source>
        <dbReference type="Proteomes" id="UP000249495"/>
    </source>
</evidence>
<dbReference type="EC" id="6.3.2.5" evidence="2"/>
<dbReference type="Gene3D" id="3.40.50.10300">
    <property type="entry name" value="CoaB-like"/>
    <property type="match status" value="1"/>
</dbReference>
<dbReference type="InterPro" id="IPR035929">
    <property type="entry name" value="CoaB-like_sf"/>
</dbReference>
<feature type="domain" description="DNA/pantothenate metabolism flavoprotein C-terminal" evidence="1">
    <location>
        <begin position="2"/>
        <end position="98"/>
    </location>
</feature>
<dbReference type="RefSeq" id="WP_018029807.1">
    <property type="nucleotide sequence ID" value="NZ_LS483343.1"/>
</dbReference>
<dbReference type="GO" id="GO:0004632">
    <property type="term" value="F:phosphopantothenate--cysteine ligase activity"/>
    <property type="evidence" value="ECO:0007669"/>
    <property type="project" value="UniProtKB-EC"/>
</dbReference>
<name>A0A2X3W971_9STRE</name>
<dbReference type="KEGG" id="sfer:NCTC12278_00951"/>
<dbReference type="EMBL" id="LS483343">
    <property type="protein sequence ID" value="SQF40383.1"/>
    <property type="molecule type" value="Genomic_DNA"/>
</dbReference>
<dbReference type="InterPro" id="IPR011848">
    <property type="entry name" value="CoaB_strep"/>
</dbReference>
<dbReference type="SUPFAM" id="SSF102645">
    <property type="entry name" value="CoaB-like"/>
    <property type="match status" value="1"/>
</dbReference>
<evidence type="ECO:0000259" key="1">
    <source>
        <dbReference type="Pfam" id="PF04127"/>
    </source>
</evidence>
<dbReference type="AlphaFoldDB" id="A0A2X3W971"/>
<dbReference type="GO" id="GO:0015937">
    <property type="term" value="P:coenzyme A biosynthetic process"/>
    <property type="evidence" value="ECO:0007669"/>
    <property type="project" value="UniProtKB-ARBA"/>
</dbReference>
<feature type="domain" description="DNA/pantothenate metabolism flavoprotein C-terminal" evidence="1">
    <location>
        <begin position="118"/>
        <end position="225"/>
    </location>
</feature>
<dbReference type="NCBIfam" id="TIGR02114">
    <property type="entry name" value="coaB_strep"/>
    <property type="match status" value="1"/>
</dbReference>
<dbReference type="OrthoDB" id="9802554at2"/>
<gene>
    <name evidence="2" type="primary">coaB</name>
    <name evidence="2" type="ORF">NCTC12278_00951</name>
</gene>
<evidence type="ECO:0000313" key="2">
    <source>
        <dbReference type="EMBL" id="SQF40383.1"/>
    </source>
</evidence>